<feature type="domain" description="HTH tetR-type" evidence="3">
    <location>
        <begin position="8"/>
        <end position="68"/>
    </location>
</feature>
<keyword evidence="5" id="KW-1185">Reference proteome</keyword>
<evidence type="ECO:0000313" key="4">
    <source>
        <dbReference type="EMBL" id="GAA4109887.1"/>
    </source>
</evidence>
<protein>
    <recommendedName>
        <fullName evidence="3">HTH tetR-type domain-containing protein</fullName>
    </recommendedName>
</protein>
<evidence type="ECO:0000256" key="1">
    <source>
        <dbReference type="ARBA" id="ARBA00023125"/>
    </source>
</evidence>
<evidence type="ECO:0000259" key="3">
    <source>
        <dbReference type="PROSITE" id="PS50977"/>
    </source>
</evidence>
<keyword evidence="1 2" id="KW-0238">DNA-binding</keyword>
<dbReference type="PROSITE" id="PS50977">
    <property type="entry name" value="HTH_TETR_2"/>
    <property type="match status" value="1"/>
</dbReference>
<dbReference type="InterPro" id="IPR001647">
    <property type="entry name" value="HTH_TetR"/>
</dbReference>
<dbReference type="RefSeq" id="WP_344731594.1">
    <property type="nucleotide sequence ID" value="NZ_BAAAZH010000003.1"/>
</dbReference>
<dbReference type="InterPro" id="IPR009057">
    <property type="entry name" value="Homeodomain-like_sf"/>
</dbReference>
<dbReference type="EMBL" id="BAAAZH010000003">
    <property type="protein sequence ID" value="GAA4109887.1"/>
    <property type="molecule type" value="Genomic_DNA"/>
</dbReference>
<dbReference type="Gene3D" id="1.10.357.10">
    <property type="entry name" value="Tetracycline Repressor, domain 2"/>
    <property type="match status" value="1"/>
</dbReference>
<organism evidence="4 5">
    <name type="scientific">Nocardioides fonticola</name>
    <dbReference type="NCBI Taxonomy" id="450363"/>
    <lineage>
        <taxon>Bacteria</taxon>
        <taxon>Bacillati</taxon>
        <taxon>Actinomycetota</taxon>
        <taxon>Actinomycetes</taxon>
        <taxon>Propionibacteriales</taxon>
        <taxon>Nocardioidaceae</taxon>
        <taxon>Nocardioides</taxon>
    </lineage>
</organism>
<dbReference type="Proteomes" id="UP001501495">
    <property type="component" value="Unassembled WGS sequence"/>
</dbReference>
<evidence type="ECO:0000313" key="5">
    <source>
        <dbReference type="Proteomes" id="UP001501495"/>
    </source>
</evidence>
<proteinExistence type="predicted"/>
<evidence type="ECO:0000256" key="2">
    <source>
        <dbReference type="PROSITE-ProRule" id="PRU00335"/>
    </source>
</evidence>
<dbReference type="SUPFAM" id="SSF46689">
    <property type="entry name" value="Homeodomain-like"/>
    <property type="match status" value="1"/>
</dbReference>
<reference evidence="5" key="1">
    <citation type="journal article" date="2019" name="Int. J. Syst. Evol. Microbiol.">
        <title>The Global Catalogue of Microorganisms (GCM) 10K type strain sequencing project: providing services to taxonomists for standard genome sequencing and annotation.</title>
        <authorList>
            <consortium name="The Broad Institute Genomics Platform"/>
            <consortium name="The Broad Institute Genome Sequencing Center for Infectious Disease"/>
            <person name="Wu L."/>
            <person name="Ma J."/>
        </authorList>
    </citation>
    <scope>NUCLEOTIDE SEQUENCE [LARGE SCALE GENOMIC DNA]</scope>
    <source>
        <strain evidence="5">JCM 16703</strain>
    </source>
</reference>
<sequence>MSRDIRVQRSCQALGDALMAALADGEGLEVTISALCARAGVSRPTFYQHFDSVEDLLAAAMRRRLDDLDATAGSFAEVLRSLARDRATYGAHLDDVRILPTVALTLTEWAMERIRAQHPGLDPAAVEFAAAGATRLLIGWLRQPVRDAEETAELIRTLASRTLGIDEADLTMPAAGPPARV</sequence>
<comment type="caution">
    <text evidence="4">The sequence shown here is derived from an EMBL/GenBank/DDBJ whole genome shotgun (WGS) entry which is preliminary data.</text>
</comment>
<feature type="DNA-binding region" description="H-T-H motif" evidence="2">
    <location>
        <begin position="31"/>
        <end position="50"/>
    </location>
</feature>
<dbReference type="Pfam" id="PF00440">
    <property type="entry name" value="TetR_N"/>
    <property type="match status" value="1"/>
</dbReference>
<accession>A0ABP7XBA7</accession>
<name>A0ABP7XBA7_9ACTN</name>
<gene>
    <name evidence="4" type="ORF">GCM10022215_04680</name>
</gene>